<dbReference type="Pfam" id="PF00343">
    <property type="entry name" value="Phosphorylase"/>
    <property type="match status" value="1"/>
</dbReference>
<keyword evidence="7 9" id="KW-0663">Pyridoxal phosphate</keyword>
<keyword evidence="8 10" id="KW-0119">Carbohydrate metabolism</keyword>
<keyword evidence="4" id="KW-0321">Glycogen metabolism</keyword>
<evidence type="ECO:0000256" key="9">
    <source>
        <dbReference type="PIRSR" id="PIRSR000460-1"/>
    </source>
</evidence>
<dbReference type="Gene3D" id="3.40.50.2000">
    <property type="entry name" value="Glycogen Phosphorylase B"/>
    <property type="match status" value="2"/>
</dbReference>
<dbReference type="GO" id="GO:0005737">
    <property type="term" value="C:cytoplasm"/>
    <property type="evidence" value="ECO:0007669"/>
    <property type="project" value="TreeGrafter"/>
</dbReference>
<dbReference type="RefSeq" id="WP_013387862.1">
    <property type="nucleotide sequence ID" value="NC_014632.1"/>
</dbReference>
<dbReference type="eggNOG" id="COG0058">
    <property type="taxonomic scope" value="Bacteria"/>
</dbReference>
<comment type="cofactor">
    <cofactor evidence="1 10">
        <name>pyridoxal 5'-phosphate</name>
        <dbReference type="ChEBI" id="CHEBI:597326"/>
    </cofactor>
</comment>
<name>E3HAK8_ILYPC</name>
<keyword evidence="12" id="KW-1185">Reference proteome</keyword>
<keyword evidence="5 10" id="KW-0328">Glycosyltransferase</keyword>
<dbReference type="CAZy" id="GT35">
    <property type="family name" value="Glycosyltransferase Family 35"/>
</dbReference>
<gene>
    <name evidence="11" type="ordered locus">Ilyop_1415</name>
</gene>
<accession>E3HAK8</accession>
<dbReference type="InterPro" id="IPR000811">
    <property type="entry name" value="Glyco_trans_35"/>
</dbReference>
<evidence type="ECO:0000256" key="2">
    <source>
        <dbReference type="ARBA" id="ARBA00006047"/>
    </source>
</evidence>
<comment type="catalytic activity">
    <reaction evidence="10">
        <text>[(1-&gt;4)-alpha-D-glucosyl](n) + phosphate = [(1-&gt;4)-alpha-D-glucosyl](n-1) + alpha-D-glucose 1-phosphate</text>
        <dbReference type="Rhea" id="RHEA:41732"/>
        <dbReference type="Rhea" id="RHEA-COMP:9584"/>
        <dbReference type="Rhea" id="RHEA-COMP:9586"/>
        <dbReference type="ChEBI" id="CHEBI:15444"/>
        <dbReference type="ChEBI" id="CHEBI:43474"/>
        <dbReference type="ChEBI" id="CHEBI:58601"/>
        <dbReference type="EC" id="2.4.1.1"/>
    </reaction>
</comment>
<dbReference type="GO" id="GO:0005980">
    <property type="term" value="P:glycogen catabolic process"/>
    <property type="evidence" value="ECO:0007669"/>
    <property type="project" value="TreeGrafter"/>
</dbReference>
<evidence type="ECO:0000256" key="3">
    <source>
        <dbReference type="ARBA" id="ARBA00022553"/>
    </source>
</evidence>
<comment type="similarity">
    <text evidence="2 10">Belongs to the glycogen phosphorylase family.</text>
</comment>
<dbReference type="FunFam" id="3.40.50.2000:FF:000153">
    <property type="entry name" value="Alpha-1,4 glucan phosphorylase"/>
    <property type="match status" value="1"/>
</dbReference>
<keyword evidence="3" id="KW-0597">Phosphoprotein</keyword>
<dbReference type="Proteomes" id="UP000006875">
    <property type="component" value="Chromosome"/>
</dbReference>
<dbReference type="FunFam" id="3.40.50.2000:FF:000005">
    <property type="entry name" value="Alpha-1,4 glucan phosphorylase"/>
    <property type="match status" value="1"/>
</dbReference>
<evidence type="ECO:0000256" key="4">
    <source>
        <dbReference type="ARBA" id="ARBA00022600"/>
    </source>
</evidence>
<dbReference type="SUPFAM" id="SSF53756">
    <property type="entry name" value="UDP-Glycosyltransferase/glycogen phosphorylase"/>
    <property type="match status" value="1"/>
</dbReference>
<evidence type="ECO:0000256" key="10">
    <source>
        <dbReference type="RuleBase" id="RU000587"/>
    </source>
</evidence>
<evidence type="ECO:0000256" key="8">
    <source>
        <dbReference type="ARBA" id="ARBA00023277"/>
    </source>
</evidence>
<dbReference type="EMBL" id="CP002281">
    <property type="protein sequence ID" value="ADO83195.1"/>
    <property type="molecule type" value="Genomic_DNA"/>
</dbReference>
<dbReference type="HOGENOM" id="CLU_010198_1_1_0"/>
<evidence type="ECO:0000313" key="11">
    <source>
        <dbReference type="EMBL" id="ADO83195.1"/>
    </source>
</evidence>
<evidence type="ECO:0000256" key="1">
    <source>
        <dbReference type="ARBA" id="ARBA00001933"/>
    </source>
</evidence>
<dbReference type="EC" id="2.4.1.1" evidence="10"/>
<dbReference type="PANTHER" id="PTHR11468">
    <property type="entry name" value="GLYCOGEN PHOSPHORYLASE"/>
    <property type="match status" value="1"/>
</dbReference>
<keyword evidence="6 10" id="KW-0808">Transferase</keyword>
<dbReference type="KEGG" id="ipo:Ilyop_1415"/>
<dbReference type="CDD" id="cd04300">
    <property type="entry name" value="GT35_Glycogen_Phosphorylase"/>
    <property type="match status" value="1"/>
</dbReference>
<reference evidence="11 12" key="1">
    <citation type="journal article" date="2010" name="Stand. Genomic Sci.">
        <title>Complete genome sequence of Ilyobacter polytropus type strain (CuHbu1).</title>
        <authorList>
            <person name="Sikorski J."/>
            <person name="Chertkov O."/>
            <person name="Lapidus A."/>
            <person name="Nolan M."/>
            <person name="Lucas S."/>
            <person name="Del Rio T.G."/>
            <person name="Tice H."/>
            <person name="Cheng J.F."/>
            <person name="Tapia R."/>
            <person name="Han C."/>
            <person name="Goodwin L."/>
            <person name="Pitluck S."/>
            <person name="Liolios K."/>
            <person name="Ivanova N."/>
            <person name="Mavromatis K."/>
            <person name="Mikhailova N."/>
            <person name="Pati A."/>
            <person name="Chen A."/>
            <person name="Palaniappan K."/>
            <person name="Land M."/>
            <person name="Hauser L."/>
            <person name="Chang Y.J."/>
            <person name="Jeffries C.D."/>
            <person name="Brambilla E."/>
            <person name="Yasawong M."/>
            <person name="Rohde M."/>
            <person name="Pukall R."/>
            <person name="Spring S."/>
            <person name="Goker M."/>
            <person name="Woyke T."/>
            <person name="Bristow J."/>
            <person name="Eisen J.A."/>
            <person name="Markowitz V."/>
            <person name="Hugenholtz P."/>
            <person name="Kyrpides N.C."/>
            <person name="Klenk H.P."/>
        </authorList>
    </citation>
    <scope>NUCLEOTIDE SEQUENCE [LARGE SCALE GENOMIC DNA]</scope>
    <source>
        <strain evidence="12">ATCC 51220 / DSM 2926 / LMG 16218 / CuHBu1</strain>
    </source>
</reference>
<dbReference type="GO" id="GO:0030170">
    <property type="term" value="F:pyridoxal phosphate binding"/>
    <property type="evidence" value="ECO:0007669"/>
    <property type="project" value="InterPro"/>
</dbReference>
<evidence type="ECO:0000313" key="12">
    <source>
        <dbReference type="Proteomes" id="UP000006875"/>
    </source>
</evidence>
<dbReference type="OrthoDB" id="9760804at2"/>
<proteinExistence type="inferred from homology"/>
<dbReference type="STRING" id="572544.Ilyop_1415"/>
<evidence type="ECO:0000256" key="6">
    <source>
        <dbReference type="ARBA" id="ARBA00022679"/>
    </source>
</evidence>
<dbReference type="PANTHER" id="PTHR11468:SF3">
    <property type="entry name" value="GLYCOGEN PHOSPHORYLASE, LIVER FORM"/>
    <property type="match status" value="1"/>
</dbReference>
<protein>
    <recommendedName>
        <fullName evidence="10">Alpha-1,4 glucan phosphorylase</fullName>
        <ecNumber evidence="10">2.4.1.1</ecNumber>
    </recommendedName>
</protein>
<sequence>MYLDKEKIIDGIKRYLKVDWGKSLKEAEDFEIYQALAKTIMEGISENWEKTSEEYKKGKQAFYLSAEFLMGRALGNNLMNMGVLREVKEVLKELGIKYNQIEEAEDDAGLGNGGLGRLAACFMDSLATLNLPGQGYGIRYKNGIFTQKFEDGFQKEYPETWLKYGDPWSVRKSSDEVIVEFGDQKVRAVPYDTPILGYGTDNVNTLRLWEAAPINDLDLDAFNSQEYEEAVQEKNKAENISRILYPNDSTNEGKKLRLKQQYFFASASLQDILKSFKRIHGKDYEKLVDYVAIQLNDTHPVIAIPEMMRLLYDVEGISWTRAWNIVENIFSYTNHTILKEALEKWWIELYREVLPRIYDITYRIHIELLQSLEKQYPEDRKKHEKMSVIQGDLIHMAWMAIYGSKTINGVAELHTELLKNQELKEWYKLYPKKFQNKTNGITQRRWLLFSNEELSNFITKLIGDEWITDLSQLKKLEKYKDNKKILDKFLEIKNLKKTQLSNHLKKVQGIEIDTDSIFDVQVKRLHEYKRQLLNIFHIMDLYNKIKENPEMDIYPVTYIFGAKAAPGYFRAKGIIKLINEVAKAVNNDPRVKGRIKIVFVENYRVSLAEKIFPAADISEQISTAGKEASGTGNMKFMINGALTLGTLDGANVEIAQEAGLENNYIFGLKVEDINKLKEKGYNPSKEYESVEGLKKVVDSLIDGTYDDGGTGMFQELYDSLLKGASWHKPDQYFIFKDFAEYRETQRKVNIEYRNQSEWAKKAWINIANGGKFSSDRTIAQYASEIWGIKAKEI</sequence>
<dbReference type="PIRSF" id="PIRSF000460">
    <property type="entry name" value="Pprylas_GlgP"/>
    <property type="match status" value="1"/>
</dbReference>
<dbReference type="GO" id="GO:0008184">
    <property type="term" value="F:glycogen phosphorylase activity"/>
    <property type="evidence" value="ECO:0007669"/>
    <property type="project" value="InterPro"/>
</dbReference>
<comment type="function">
    <text evidence="10">Allosteric enzyme that catalyzes the rate-limiting step in glycogen catabolism, the phosphorolytic cleavage of glycogen to produce glucose-1-phosphate, and plays a central role in maintaining cellular and organismal glucose homeostasis.</text>
</comment>
<dbReference type="NCBIfam" id="TIGR02093">
    <property type="entry name" value="P_ylase"/>
    <property type="match status" value="1"/>
</dbReference>
<organism evidence="11 12">
    <name type="scientific">Ilyobacter polytropus (strain ATCC 51220 / DSM 2926 / LMG 16218 / CuHBu1)</name>
    <dbReference type="NCBI Taxonomy" id="572544"/>
    <lineage>
        <taxon>Bacteria</taxon>
        <taxon>Fusobacteriati</taxon>
        <taxon>Fusobacteriota</taxon>
        <taxon>Fusobacteriia</taxon>
        <taxon>Fusobacteriales</taxon>
        <taxon>Fusobacteriaceae</taxon>
        <taxon>Ilyobacter</taxon>
    </lineage>
</organism>
<dbReference type="AlphaFoldDB" id="E3HAK8"/>
<dbReference type="InterPro" id="IPR011833">
    <property type="entry name" value="Glycg_phsphrylas"/>
</dbReference>
<feature type="modified residue" description="N6-(pyridoxal phosphate)lysine" evidence="9">
    <location>
        <position position="635"/>
    </location>
</feature>
<evidence type="ECO:0000256" key="5">
    <source>
        <dbReference type="ARBA" id="ARBA00022676"/>
    </source>
</evidence>
<evidence type="ECO:0000256" key="7">
    <source>
        <dbReference type="ARBA" id="ARBA00022898"/>
    </source>
</evidence>